<reference evidence="2 3" key="1">
    <citation type="submission" date="2019-01" db="EMBL/GenBank/DDBJ databases">
        <title>Novel species of Nocardioides.</title>
        <authorList>
            <person name="Liu Q."/>
            <person name="Xin Y.-H."/>
        </authorList>
    </citation>
    <scope>NUCLEOTIDE SEQUENCE [LARGE SCALE GENOMIC DNA]</scope>
    <source>
        <strain evidence="2 3">HLT3-15</strain>
    </source>
</reference>
<gene>
    <name evidence="2" type="ORF">EUA06_04115</name>
</gene>
<dbReference type="Proteomes" id="UP000291838">
    <property type="component" value="Unassembled WGS sequence"/>
</dbReference>
<dbReference type="AlphaFoldDB" id="A0A4Q2RSY1"/>
<evidence type="ECO:0000313" key="2">
    <source>
        <dbReference type="EMBL" id="RYB92171.1"/>
    </source>
</evidence>
<sequence length="333" mass="37469">MTKVLVDRIETQQDGLRFGDPIGCHYHWTEPGEVDTYGDSVRRLATKVELAVDAFERTAGLSEEVFAGEAADTLRERAGRRHEESATVRDNLRGLGRAINAYSEVLRRHREGLQELRAYAASNGLEVRDNRIWPPVETIAGDASEKELNAWERDWKTYRACFDLKIELRDARRASTRDLVRALADYADVHPDKDKTKLVAANAHQVKFGDLRREAAEEAMEAVQAGDAADAARRTVDGLKRREQGALDDLEKMVLAEKSPEEIQAQSAKVQALHRELVEARVEARDADKVADREQAQANRAARDLEAAEQGRPRLVAEQTDWQPVTNLRDRLG</sequence>
<protein>
    <submittedName>
        <fullName evidence="2">Uncharacterized protein</fullName>
    </submittedName>
</protein>
<proteinExistence type="predicted"/>
<feature type="region of interest" description="Disordered" evidence="1">
    <location>
        <begin position="284"/>
        <end position="333"/>
    </location>
</feature>
<accession>A0A4Q2RSY1</accession>
<evidence type="ECO:0000313" key="3">
    <source>
        <dbReference type="Proteomes" id="UP000291838"/>
    </source>
</evidence>
<feature type="compositionally biased region" description="Basic and acidic residues" evidence="1">
    <location>
        <begin position="284"/>
        <end position="312"/>
    </location>
</feature>
<keyword evidence="3" id="KW-1185">Reference proteome</keyword>
<comment type="caution">
    <text evidence="2">The sequence shown here is derived from an EMBL/GenBank/DDBJ whole genome shotgun (WGS) entry which is preliminary data.</text>
</comment>
<name>A0A4Q2RSY1_9ACTN</name>
<evidence type="ECO:0000256" key="1">
    <source>
        <dbReference type="SAM" id="MobiDB-lite"/>
    </source>
</evidence>
<dbReference type="RefSeq" id="WP_129473776.1">
    <property type="nucleotide sequence ID" value="NZ_SDWS01000002.1"/>
</dbReference>
<dbReference type="OrthoDB" id="3766633at2"/>
<dbReference type="EMBL" id="SDWS01000002">
    <property type="protein sequence ID" value="RYB92171.1"/>
    <property type="molecule type" value="Genomic_DNA"/>
</dbReference>
<organism evidence="2 3">
    <name type="scientific">Nocardioides glacieisoli</name>
    <dbReference type="NCBI Taxonomy" id="1168730"/>
    <lineage>
        <taxon>Bacteria</taxon>
        <taxon>Bacillati</taxon>
        <taxon>Actinomycetota</taxon>
        <taxon>Actinomycetes</taxon>
        <taxon>Propionibacteriales</taxon>
        <taxon>Nocardioidaceae</taxon>
        <taxon>Nocardioides</taxon>
    </lineage>
</organism>